<protein>
    <recommendedName>
        <fullName evidence="3">Type VII secretion effector, SACOL2603 family</fullName>
    </recommendedName>
</protein>
<dbReference type="Proteomes" id="UP000184278">
    <property type="component" value="Unassembled WGS sequence"/>
</dbReference>
<sequence length="80" mass="9205">MSRIVVDIDQLVRDSRSVSEHLTRIQNLRKDEPEGLKQQGDNVVAGLEEYSRCIRFAADNYKRMQNEVRDVISSINVQGD</sequence>
<dbReference type="STRING" id="1121131.SAMN02745229_00382"/>
<proteinExistence type="predicted"/>
<dbReference type="EMBL" id="FQXK01000004">
    <property type="protein sequence ID" value="SHH41431.1"/>
    <property type="molecule type" value="Genomic_DNA"/>
</dbReference>
<evidence type="ECO:0008006" key="3">
    <source>
        <dbReference type="Google" id="ProtNLM"/>
    </source>
</evidence>
<dbReference type="OrthoDB" id="9890013at2"/>
<organism evidence="1 2">
    <name type="scientific">Butyrivibrio fibrisolvens DSM 3071</name>
    <dbReference type="NCBI Taxonomy" id="1121131"/>
    <lineage>
        <taxon>Bacteria</taxon>
        <taxon>Bacillati</taxon>
        <taxon>Bacillota</taxon>
        <taxon>Clostridia</taxon>
        <taxon>Lachnospirales</taxon>
        <taxon>Lachnospiraceae</taxon>
        <taxon>Butyrivibrio</taxon>
    </lineage>
</organism>
<evidence type="ECO:0000313" key="2">
    <source>
        <dbReference type="Proteomes" id="UP000184278"/>
    </source>
</evidence>
<gene>
    <name evidence="1" type="ORF">SAMN02745229_00382</name>
</gene>
<dbReference type="AlphaFoldDB" id="A0A1M5SSB3"/>
<accession>A0A1M5SSB3</accession>
<name>A0A1M5SSB3_BUTFI</name>
<reference evidence="2" key="1">
    <citation type="submission" date="2016-11" db="EMBL/GenBank/DDBJ databases">
        <authorList>
            <person name="Varghese N."/>
            <person name="Submissions S."/>
        </authorList>
    </citation>
    <scope>NUCLEOTIDE SEQUENCE [LARGE SCALE GENOMIC DNA]</scope>
    <source>
        <strain evidence="2">DSM 3071</strain>
    </source>
</reference>
<dbReference type="GeneID" id="89509285"/>
<dbReference type="RefSeq" id="WP_073385071.1">
    <property type="nucleotide sequence ID" value="NZ_FQXK01000004.1"/>
</dbReference>
<keyword evidence="2" id="KW-1185">Reference proteome</keyword>
<evidence type="ECO:0000313" key="1">
    <source>
        <dbReference type="EMBL" id="SHH41431.1"/>
    </source>
</evidence>